<dbReference type="EMBL" id="DXGI01000112">
    <property type="protein sequence ID" value="HIW78139.1"/>
    <property type="molecule type" value="Genomic_DNA"/>
</dbReference>
<dbReference type="Proteomes" id="UP000824264">
    <property type="component" value="Unassembled WGS sequence"/>
</dbReference>
<dbReference type="AlphaFoldDB" id="A0A9D1QYT7"/>
<keyword evidence="2" id="KW-0396">Initiation factor</keyword>
<proteinExistence type="predicted"/>
<evidence type="ECO:0000313" key="2">
    <source>
        <dbReference type="EMBL" id="HIW78139.1"/>
    </source>
</evidence>
<reference evidence="2" key="2">
    <citation type="submission" date="2021-04" db="EMBL/GenBank/DDBJ databases">
        <authorList>
            <person name="Gilroy R."/>
        </authorList>
    </citation>
    <scope>NUCLEOTIDE SEQUENCE</scope>
    <source>
        <strain evidence="2">ChiSxjej5B17-1746</strain>
    </source>
</reference>
<keyword evidence="1" id="KW-1133">Transmembrane helix</keyword>
<keyword evidence="2" id="KW-0648">Protein biosynthesis</keyword>
<sequence>MRARTPFRRKRLVAGDAPATPVIDVRVERELQCSRCKAIFPDYLARCPECGSDEWIGLVEVNPYTRMPMETFLKACGHLLWLIGTVGFLVLLWQTDSPDPETNRLFAYGAVLLLFCSVLFSAAYFGMSELMHRIVRMQRRLRAFHENYRDDRPGGSHTRTMQHKLAVRRLQGGYNAPINKMQ</sequence>
<organism evidence="2 3">
    <name type="scientific">Candidatus Bilophila faecipullorum</name>
    <dbReference type="NCBI Taxonomy" id="2838482"/>
    <lineage>
        <taxon>Bacteria</taxon>
        <taxon>Pseudomonadati</taxon>
        <taxon>Thermodesulfobacteriota</taxon>
        <taxon>Desulfovibrionia</taxon>
        <taxon>Desulfovibrionales</taxon>
        <taxon>Desulfovibrionaceae</taxon>
        <taxon>Bilophila</taxon>
    </lineage>
</organism>
<dbReference type="GO" id="GO:0003743">
    <property type="term" value="F:translation initiation factor activity"/>
    <property type="evidence" value="ECO:0007669"/>
    <property type="project" value="UniProtKB-KW"/>
</dbReference>
<gene>
    <name evidence="2" type="ORF">H9874_03210</name>
</gene>
<protein>
    <submittedName>
        <fullName evidence="2">Translation initiation factor IF-2</fullName>
    </submittedName>
</protein>
<reference evidence="2" key="1">
    <citation type="journal article" date="2021" name="PeerJ">
        <title>Extensive microbial diversity within the chicken gut microbiome revealed by metagenomics and culture.</title>
        <authorList>
            <person name="Gilroy R."/>
            <person name="Ravi A."/>
            <person name="Getino M."/>
            <person name="Pursley I."/>
            <person name="Horton D.L."/>
            <person name="Alikhan N.F."/>
            <person name="Baker D."/>
            <person name="Gharbi K."/>
            <person name="Hall N."/>
            <person name="Watson M."/>
            <person name="Adriaenssens E.M."/>
            <person name="Foster-Nyarko E."/>
            <person name="Jarju S."/>
            <person name="Secka A."/>
            <person name="Antonio M."/>
            <person name="Oren A."/>
            <person name="Chaudhuri R.R."/>
            <person name="La Ragione R."/>
            <person name="Hildebrand F."/>
            <person name="Pallen M.J."/>
        </authorList>
    </citation>
    <scope>NUCLEOTIDE SEQUENCE</scope>
    <source>
        <strain evidence="2">ChiSxjej5B17-1746</strain>
    </source>
</reference>
<keyword evidence="1" id="KW-0812">Transmembrane</keyword>
<evidence type="ECO:0000313" key="3">
    <source>
        <dbReference type="Proteomes" id="UP000824264"/>
    </source>
</evidence>
<comment type="caution">
    <text evidence="2">The sequence shown here is derived from an EMBL/GenBank/DDBJ whole genome shotgun (WGS) entry which is preliminary data.</text>
</comment>
<evidence type="ECO:0000256" key="1">
    <source>
        <dbReference type="SAM" id="Phobius"/>
    </source>
</evidence>
<name>A0A9D1QYT7_9BACT</name>
<feature type="transmembrane region" description="Helical" evidence="1">
    <location>
        <begin position="105"/>
        <end position="127"/>
    </location>
</feature>
<accession>A0A9D1QYT7</accession>
<keyword evidence="1" id="KW-0472">Membrane</keyword>
<feature type="transmembrane region" description="Helical" evidence="1">
    <location>
        <begin position="72"/>
        <end position="93"/>
    </location>
</feature>